<gene>
    <name evidence="6" type="ORF">SAMN04488125_12238</name>
</gene>
<evidence type="ECO:0000256" key="3">
    <source>
        <dbReference type="ARBA" id="ARBA00022989"/>
    </source>
</evidence>
<dbReference type="STRING" id="414703.SAMN04488125_12238"/>
<sequence>MTLEVLAAFAARTCLVLLFLPFSALDKVLNFSAAVGQAGQATASRPLAKALILAGLFVEVTMSAGVLTGIADRFAAFVLAGYCAVTALLWKPFWRKPDFRLRGPSQGRETFWDFLKNFAVAGGFLALAWGGPSQQGVAAFLHDPFGSTHPYGQTTSETGR</sequence>
<dbReference type="AlphaFoldDB" id="A0A1I4JZ87"/>
<reference evidence="7" key="1">
    <citation type="submission" date="2016-10" db="EMBL/GenBank/DDBJ databases">
        <authorList>
            <person name="Varghese N."/>
            <person name="Submissions S."/>
        </authorList>
    </citation>
    <scope>NUCLEOTIDE SEQUENCE [LARGE SCALE GENOMIC DNA]</scope>
    <source>
        <strain evidence="7">CGMCC 1.6474</strain>
    </source>
</reference>
<keyword evidence="7" id="KW-1185">Reference proteome</keyword>
<organism evidence="6 7">
    <name type="scientific">Methylorubrum salsuginis</name>
    <dbReference type="NCBI Taxonomy" id="414703"/>
    <lineage>
        <taxon>Bacteria</taxon>
        <taxon>Pseudomonadati</taxon>
        <taxon>Pseudomonadota</taxon>
        <taxon>Alphaproteobacteria</taxon>
        <taxon>Hyphomicrobiales</taxon>
        <taxon>Methylobacteriaceae</taxon>
        <taxon>Methylorubrum</taxon>
    </lineage>
</organism>
<evidence type="ECO:0000313" key="7">
    <source>
        <dbReference type="Proteomes" id="UP000198804"/>
    </source>
</evidence>
<accession>A0A1I4JZ87</accession>
<dbReference type="OrthoDB" id="7272111at2"/>
<evidence type="ECO:0000256" key="5">
    <source>
        <dbReference type="SAM" id="Phobius"/>
    </source>
</evidence>
<dbReference type="Pfam" id="PF07681">
    <property type="entry name" value="DoxX"/>
    <property type="match status" value="1"/>
</dbReference>
<dbReference type="InterPro" id="IPR032808">
    <property type="entry name" value="DoxX"/>
</dbReference>
<dbReference type="Proteomes" id="UP000198804">
    <property type="component" value="Unassembled WGS sequence"/>
</dbReference>
<evidence type="ECO:0000313" key="6">
    <source>
        <dbReference type="EMBL" id="SFL71870.1"/>
    </source>
</evidence>
<evidence type="ECO:0000256" key="4">
    <source>
        <dbReference type="ARBA" id="ARBA00023136"/>
    </source>
</evidence>
<proteinExistence type="predicted"/>
<name>A0A1I4JZ87_9HYPH</name>
<protein>
    <submittedName>
        <fullName evidence="6">Putative oxidoreductase</fullName>
    </submittedName>
</protein>
<keyword evidence="2 5" id="KW-0812">Transmembrane</keyword>
<keyword evidence="3 5" id="KW-1133">Transmembrane helix</keyword>
<evidence type="ECO:0000256" key="2">
    <source>
        <dbReference type="ARBA" id="ARBA00022692"/>
    </source>
</evidence>
<keyword evidence="4 5" id="KW-0472">Membrane</keyword>
<feature type="transmembrane region" description="Helical" evidence="5">
    <location>
        <begin position="48"/>
        <end position="67"/>
    </location>
</feature>
<dbReference type="EMBL" id="FOSV01000022">
    <property type="protein sequence ID" value="SFL71870.1"/>
    <property type="molecule type" value="Genomic_DNA"/>
</dbReference>
<feature type="transmembrane region" description="Helical" evidence="5">
    <location>
        <begin position="74"/>
        <end position="94"/>
    </location>
</feature>
<comment type="subcellular location">
    <subcellularLocation>
        <location evidence="1">Membrane</location>
        <topology evidence="1">Multi-pass membrane protein</topology>
    </subcellularLocation>
</comment>
<dbReference type="GO" id="GO:0016020">
    <property type="term" value="C:membrane"/>
    <property type="evidence" value="ECO:0007669"/>
    <property type="project" value="UniProtKB-SubCell"/>
</dbReference>
<dbReference type="RefSeq" id="WP_063987808.1">
    <property type="nucleotide sequence ID" value="NZ_FOSV01000022.1"/>
</dbReference>
<evidence type="ECO:0000256" key="1">
    <source>
        <dbReference type="ARBA" id="ARBA00004141"/>
    </source>
</evidence>